<dbReference type="InterPro" id="IPR015421">
    <property type="entry name" value="PyrdxlP-dep_Trfase_major"/>
</dbReference>
<proteinExistence type="predicted"/>
<dbReference type="InterPro" id="IPR015422">
    <property type="entry name" value="PyrdxlP-dep_Trfase_small"/>
</dbReference>
<dbReference type="PANTHER" id="PTHR43586">
    <property type="entry name" value="CYSTEINE DESULFURASE"/>
    <property type="match status" value="1"/>
</dbReference>
<dbReference type="GO" id="GO:0008483">
    <property type="term" value="F:transaminase activity"/>
    <property type="evidence" value="ECO:0007669"/>
    <property type="project" value="UniProtKB-KW"/>
</dbReference>
<dbReference type="Proteomes" id="UP000008634">
    <property type="component" value="Chromosome"/>
</dbReference>
<dbReference type="SUPFAM" id="SSF53383">
    <property type="entry name" value="PLP-dependent transferases"/>
    <property type="match status" value="1"/>
</dbReference>
<dbReference type="AlphaFoldDB" id="E6X5A1"/>
<dbReference type="Pfam" id="PF00266">
    <property type="entry name" value="Aminotran_5"/>
    <property type="match status" value="1"/>
</dbReference>
<dbReference type="KEGG" id="cao:Celal_2142"/>
<dbReference type="Gene3D" id="3.90.1150.10">
    <property type="entry name" value="Aspartate Aminotransferase, domain 1"/>
    <property type="match status" value="1"/>
</dbReference>
<dbReference type="PANTHER" id="PTHR43586:SF15">
    <property type="entry name" value="BLR3095 PROTEIN"/>
    <property type="match status" value="1"/>
</dbReference>
<keyword evidence="1" id="KW-0663">Pyridoxal phosphate</keyword>
<evidence type="ECO:0000313" key="4">
    <source>
        <dbReference type="Proteomes" id="UP000008634"/>
    </source>
</evidence>
<accession>E6X5A1</accession>
<feature type="domain" description="Aminotransferase class V" evidence="2">
    <location>
        <begin position="45"/>
        <end position="353"/>
    </location>
</feature>
<dbReference type="STRING" id="688270.Celal_2142"/>
<keyword evidence="3" id="KW-0032">Aminotransferase</keyword>
<dbReference type="HOGENOM" id="CLU_003433_2_1_10"/>
<dbReference type="OrthoDB" id="513408at2"/>
<dbReference type="InterPro" id="IPR015424">
    <property type="entry name" value="PyrdxlP-dep_Trfase"/>
</dbReference>
<evidence type="ECO:0000256" key="1">
    <source>
        <dbReference type="ARBA" id="ARBA00022898"/>
    </source>
</evidence>
<keyword evidence="3" id="KW-0808">Transferase</keyword>
<protein>
    <submittedName>
        <fullName evidence="3">Aminotransferase class V</fullName>
    </submittedName>
</protein>
<keyword evidence="4" id="KW-1185">Reference proteome</keyword>
<evidence type="ECO:0000313" key="3">
    <source>
        <dbReference type="EMBL" id="ADV49437.1"/>
    </source>
</evidence>
<name>E6X5A1_CELAD</name>
<gene>
    <name evidence="3" type="ordered locus">Celal_2142</name>
</gene>
<dbReference type="Gene3D" id="3.40.640.10">
    <property type="entry name" value="Type I PLP-dependent aspartate aminotransferase-like (Major domain)"/>
    <property type="match status" value="1"/>
</dbReference>
<reference evidence="3 4" key="1">
    <citation type="journal article" date="2010" name="Stand. Genomic Sci.">
        <title>Complete genome sequence of Cellulophaga algicola type strain (IC166).</title>
        <authorList>
            <person name="Abt B."/>
            <person name="Lu M."/>
            <person name="Misra M."/>
            <person name="Han C."/>
            <person name="Nolan M."/>
            <person name="Lucas S."/>
            <person name="Hammon N."/>
            <person name="Deshpande S."/>
            <person name="Cheng J.F."/>
            <person name="Tapia R."/>
            <person name="Goodwin L."/>
            <person name="Pitluck S."/>
            <person name="Liolios K."/>
            <person name="Pagani I."/>
            <person name="Ivanova N."/>
            <person name="Mavromatis K."/>
            <person name="Ovchinikova G."/>
            <person name="Pati A."/>
            <person name="Chen A."/>
            <person name="Palaniappan K."/>
            <person name="Land M."/>
            <person name="Hauser L."/>
            <person name="Chang Y.J."/>
            <person name="Jeffries C.D."/>
            <person name="Detter J.C."/>
            <person name="Brambilla E."/>
            <person name="Rohde M."/>
            <person name="Tindall B.J."/>
            <person name="Goker M."/>
            <person name="Woyke T."/>
            <person name="Bristow J."/>
            <person name="Eisen J.A."/>
            <person name="Markowitz V."/>
            <person name="Hugenholtz P."/>
            <person name="Kyrpides N.C."/>
            <person name="Klenk H.P."/>
            <person name="Lapidus A."/>
        </authorList>
    </citation>
    <scope>NUCLEOTIDE SEQUENCE [LARGE SCALE GENOMIC DNA]</scope>
    <source>
        <strain evidence="4">DSM 14237 / IC166 / ACAM 630</strain>
    </source>
</reference>
<evidence type="ECO:0000259" key="2">
    <source>
        <dbReference type="Pfam" id="PF00266"/>
    </source>
</evidence>
<dbReference type="eggNOG" id="COG0520">
    <property type="taxonomic scope" value="Bacteria"/>
</dbReference>
<sequence>MQKIIKEFPILDQTIYANTAAYGIMYDGLLDWRQEHDLDYLIGGSDFKLKAAKLITQVRATVGAFFNCKNENVALVQNFSLGMNMLLEGLDASNKVLLLDDDYPSLKWPFMSRGFDVHYVAILQGNLEENIVEKIKSEKITILAISIVQWVNGIKIDLDFLAKLKAEFPELLIIADGTQFCGTEDFDFDNSAIDVLGASGYKWLLAGSGNGFMLFKEEIKNRFTLKTAGFNSANGVVDGFDTIKFVKHFEPGHLDTLSFGSLKCSLDFLSGIGMKVIGDANAALSAYAFQEFSKLEVLEATVLARDKHSTIFNITGNQKMFDALLNNDIMCSQRGEGIRLSFHFYNTIKNVAKVINVIKKTK</sequence>
<dbReference type="InterPro" id="IPR000192">
    <property type="entry name" value="Aminotrans_V_dom"/>
</dbReference>
<dbReference type="EMBL" id="CP002453">
    <property type="protein sequence ID" value="ADV49437.1"/>
    <property type="molecule type" value="Genomic_DNA"/>
</dbReference>
<organism evidence="3 4">
    <name type="scientific">Cellulophaga algicola (strain DSM 14237 / IC166 / ACAM 630)</name>
    <dbReference type="NCBI Taxonomy" id="688270"/>
    <lineage>
        <taxon>Bacteria</taxon>
        <taxon>Pseudomonadati</taxon>
        <taxon>Bacteroidota</taxon>
        <taxon>Flavobacteriia</taxon>
        <taxon>Flavobacteriales</taxon>
        <taxon>Flavobacteriaceae</taxon>
        <taxon>Cellulophaga</taxon>
    </lineage>
</organism>
<dbReference type="RefSeq" id="WP_013550913.1">
    <property type="nucleotide sequence ID" value="NC_014934.1"/>
</dbReference>